<evidence type="ECO:0000313" key="2">
    <source>
        <dbReference type="Proteomes" id="UP001341840"/>
    </source>
</evidence>
<dbReference type="EMBL" id="JASCZI010121752">
    <property type="protein sequence ID" value="MED6162855.1"/>
    <property type="molecule type" value="Genomic_DNA"/>
</dbReference>
<proteinExistence type="predicted"/>
<protein>
    <submittedName>
        <fullName evidence="1">Uncharacterized protein</fullName>
    </submittedName>
</protein>
<evidence type="ECO:0000313" key="1">
    <source>
        <dbReference type="EMBL" id="MED6162855.1"/>
    </source>
</evidence>
<reference evidence="1 2" key="1">
    <citation type="journal article" date="2023" name="Plants (Basel)">
        <title>Bridging the Gap: Combining Genomics and Transcriptomics Approaches to Understand Stylosanthes scabra, an Orphan Legume from the Brazilian Caatinga.</title>
        <authorList>
            <person name="Ferreira-Neto J.R.C."/>
            <person name="da Silva M.D."/>
            <person name="Binneck E."/>
            <person name="de Melo N.F."/>
            <person name="da Silva R.H."/>
            <person name="de Melo A.L.T.M."/>
            <person name="Pandolfi V."/>
            <person name="Bustamante F.O."/>
            <person name="Brasileiro-Vidal A.C."/>
            <person name="Benko-Iseppon A.M."/>
        </authorList>
    </citation>
    <scope>NUCLEOTIDE SEQUENCE [LARGE SCALE GENOMIC DNA]</scope>
    <source>
        <tissue evidence="1">Leaves</tissue>
    </source>
</reference>
<comment type="caution">
    <text evidence="1">The sequence shown here is derived from an EMBL/GenBank/DDBJ whole genome shotgun (WGS) entry which is preliminary data.</text>
</comment>
<sequence length="144" mass="16058">MLSPPWVPIPLPLSSGLLHRHWCLKKPQFQASVRSHSTGATAGGEPRRRRYCWSQSSPHSPLRRPFQPWLPLSEAQWSWAGRFCHCLHRIVIVAIPGAHRRCCSRSVQAGPLNSPVGLLLPLLRICGCCCCCCKLVLRIVGGCF</sequence>
<organism evidence="1 2">
    <name type="scientific">Stylosanthes scabra</name>
    <dbReference type="NCBI Taxonomy" id="79078"/>
    <lineage>
        <taxon>Eukaryota</taxon>
        <taxon>Viridiplantae</taxon>
        <taxon>Streptophyta</taxon>
        <taxon>Embryophyta</taxon>
        <taxon>Tracheophyta</taxon>
        <taxon>Spermatophyta</taxon>
        <taxon>Magnoliopsida</taxon>
        <taxon>eudicotyledons</taxon>
        <taxon>Gunneridae</taxon>
        <taxon>Pentapetalae</taxon>
        <taxon>rosids</taxon>
        <taxon>fabids</taxon>
        <taxon>Fabales</taxon>
        <taxon>Fabaceae</taxon>
        <taxon>Papilionoideae</taxon>
        <taxon>50 kb inversion clade</taxon>
        <taxon>dalbergioids sensu lato</taxon>
        <taxon>Dalbergieae</taxon>
        <taxon>Pterocarpus clade</taxon>
        <taxon>Stylosanthes</taxon>
    </lineage>
</organism>
<name>A0ABU6UNF0_9FABA</name>
<keyword evidence="2" id="KW-1185">Reference proteome</keyword>
<accession>A0ABU6UNF0</accession>
<dbReference type="Proteomes" id="UP001341840">
    <property type="component" value="Unassembled WGS sequence"/>
</dbReference>
<gene>
    <name evidence="1" type="ORF">PIB30_074381</name>
</gene>